<proteinExistence type="predicted"/>
<dbReference type="EMBL" id="BARW01023389">
    <property type="protein sequence ID" value="GAI95148.1"/>
    <property type="molecule type" value="Genomic_DNA"/>
</dbReference>
<sequence length="158" mass="18356">MDINRIKELFIRTKIFICQIRIIMSLNLAEKISLDNIKKVIEIFLNELKLQGFRLFQNQPTVEVFFKGGDFTGVSLIDENNVDIKCSLVDNPRPGKYYLYFPIEQLKDDNSLEFLGITNCYKILEQIKADNAYSINLQRVDKLLKDGHYSIALIFLVS</sequence>
<name>X1SQD1_9ZZZZ</name>
<reference evidence="1" key="1">
    <citation type="journal article" date="2014" name="Front. Microbiol.">
        <title>High frequency of phylogenetically diverse reductive dehalogenase-homologous genes in deep subseafloor sedimentary metagenomes.</title>
        <authorList>
            <person name="Kawai M."/>
            <person name="Futagami T."/>
            <person name="Toyoda A."/>
            <person name="Takaki Y."/>
            <person name="Nishi S."/>
            <person name="Hori S."/>
            <person name="Arai W."/>
            <person name="Tsubouchi T."/>
            <person name="Morono Y."/>
            <person name="Uchiyama I."/>
            <person name="Ito T."/>
            <person name="Fujiyama A."/>
            <person name="Inagaki F."/>
            <person name="Takami H."/>
        </authorList>
    </citation>
    <scope>NUCLEOTIDE SEQUENCE</scope>
    <source>
        <strain evidence="1">Expedition CK06-06</strain>
    </source>
</reference>
<accession>X1SQD1</accession>
<gene>
    <name evidence="1" type="ORF">S12H4_38808</name>
</gene>
<dbReference type="AlphaFoldDB" id="X1SQD1"/>
<evidence type="ECO:0000313" key="1">
    <source>
        <dbReference type="EMBL" id="GAI95148.1"/>
    </source>
</evidence>
<organism evidence="1">
    <name type="scientific">marine sediment metagenome</name>
    <dbReference type="NCBI Taxonomy" id="412755"/>
    <lineage>
        <taxon>unclassified sequences</taxon>
        <taxon>metagenomes</taxon>
        <taxon>ecological metagenomes</taxon>
    </lineage>
</organism>
<protein>
    <submittedName>
        <fullName evidence="1">Uncharacterized protein</fullName>
    </submittedName>
</protein>
<comment type="caution">
    <text evidence="1">The sequence shown here is derived from an EMBL/GenBank/DDBJ whole genome shotgun (WGS) entry which is preliminary data.</text>
</comment>
<feature type="non-terminal residue" evidence="1">
    <location>
        <position position="158"/>
    </location>
</feature>